<proteinExistence type="predicted"/>
<feature type="transmembrane region" description="Helical" evidence="1">
    <location>
        <begin position="20"/>
        <end position="41"/>
    </location>
</feature>
<keyword evidence="1" id="KW-0472">Membrane</keyword>
<gene>
    <name evidence="2" type="ORF">SNAT2548_LOCUS17570</name>
</gene>
<protein>
    <submittedName>
        <fullName evidence="2">Uncharacterized protein</fullName>
    </submittedName>
</protein>
<reference evidence="2" key="1">
    <citation type="submission" date="2021-02" db="EMBL/GenBank/DDBJ databases">
        <authorList>
            <person name="Dougan E. K."/>
            <person name="Rhodes N."/>
            <person name="Thang M."/>
            <person name="Chan C."/>
        </authorList>
    </citation>
    <scope>NUCLEOTIDE SEQUENCE</scope>
</reference>
<keyword evidence="1" id="KW-0812">Transmembrane</keyword>
<evidence type="ECO:0000313" key="3">
    <source>
        <dbReference type="Proteomes" id="UP000604046"/>
    </source>
</evidence>
<dbReference type="OrthoDB" id="408669at2759"/>
<keyword evidence="3" id="KW-1185">Reference proteome</keyword>
<dbReference type="Proteomes" id="UP000604046">
    <property type="component" value="Unassembled WGS sequence"/>
</dbReference>
<keyword evidence="1" id="KW-1133">Transmembrane helix</keyword>
<name>A0A812P4M6_9DINO</name>
<comment type="caution">
    <text evidence="2">The sequence shown here is derived from an EMBL/GenBank/DDBJ whole genome shotgun (WGS) entry which is preliminary data.</text>
</comment>
<sequence length="591" mass="66484">MSKGCIQVCRGRQPARSALLRFAVVLLFGGLGARCWGFTFLGCPGLGCSWRPGPCRAHRLSQPWWRRQVGGSSGAELLGNLTNESIAVRYAELCRDFNVRVKRGKAPYRLTPLGFSKLQKKCWDVLGSKVKLSYVGSRRDGAFSQSSSDLDIWITAQGNHPFKFTTERKEALKKSVAQLDWVEDVVAGDVSVKFKIRDPDENLSIAVDLALCPNDPEDFPLLRGSPNRWENDERVDGFMLEHPTAGVAVSGVKQLLTTRPKGIQLKALVRRVALYYNFSVSDRSKHQAGTDVNSEAFELFLLLLHELRNWNVSRAFGSDLTDDLAGHPKRKQHAERFERAAEEIDRAAWLACLDELEEESGFIHNTRPELGRHPDRHCFVLPGNRSEKGGSYKYKCIWCQDYNRGVGLQPGDRCKICKQVQIEHPRFQEIKQEVELAEARFAASADEPVRGRYLVKMKTDMPKGTNQSQSRTLATNRSSCDSKLEAESHVKAFNAKRSWDQLRGAKPGEVITKLCHFYQQRYGNTPEFKFDMRGDQRGEPPVSFRATVLLPSDSRVATGSWEVSKRNAKISALREALSANPCGGRSFSELF</sequence>
<accession>A0A812P4M6</accession>
<evidence type="ECO:0000256" key="1">
    <source>
        <dbReference type="SAM" id="Phobius"/>
    </source>
</evidence>
<evidence type="ECO:0000313" key="2">
    <source>
        <dbReference type="EMBL" id="CAE7335903.1"/>
    </source>
</evidence>
<organism evidence="2 3">
    <name type="scientific">Symbiodinium natans</name>
    <dbReference type="NCBI Taxonomy" id="878477"/>
    <lineage>
        <taxon>Eukaryota</taxon>
        <taxon>Sar</taxon>
        <taxon>Alveolata</taxon>
        <taxon>Dinophyceae</taxon>
        <taxon>Suessiales</taxon>
        <taxon>Symbiodiniaceae</taxon>
        <taxon>Symbiodinium</taxon>
    </lineage>
</organism>
<dbReference type="EMBL" id="CAJNDS010002116">
    <property type="protein sequence ID" value="CAE7335903.1"/>
    <property type="molecule type" value="Genomic_DNA"/>
</dbReference>
<dbReference type="AlphaFoldDB" id="A0A812P4M6"/>